<gene>
    <name evidence="1" type="ORF">OPR82_21470</name>
</gene>
<evidence type="ECO:0000313" key="2">
    <source>
        <dbReference type="Proteomes" id="UP001301216"/>
    </source>
</evidence>
<evidence type="ECO:0000313" key="1">
    <source>
        <dbReference type="EMBL" id="MCX2699278.1"/>
    </source>
</evidence>
<comment type="caution">
    <text evidence="1">The sequence shown here is derived from an EMBL/GenBank/DDBJ whole genome shotgun (WGS) entry which is preliminary data.</text>
</comment>
<protein>
    <submittedName>
        <fullName evidence="1">N4-gp56 family major capsid protein</fullName>
    </submittedName>
</protein>
<dbReference type="NCBIfam" id="TIGR04387">
    <property type="entry name" value="capsid_maj_N4"/>
    <property type="match status" value="1"/>
</dbReference>
<dbReference type="RefSeq" id="WP_265987008.1">
    <property type="nucleotide sequence ID" value="NZ_JAPHAV010000024.1"/>
</dbReference>
<accession>A0ABT3QUH7</accession>
<keyword evidence="2" id="KW-1185">Reference proteome</keyword>
<dbReference type="EMBL" id="JAPHAV010000024">
    <property type="protein sequence ID" value="MCX2699278.1"/>
    <property type="molecule type" value="Genomic_DNA"/>
</dbReference>
<reference evidence="1 2" key="1">
    <citation type="submission" date="2022-11" db="EMBL/GenBank/DDBJ databases">
        <title>Brucella sp. YY2X, whole genome shotgun sequencing project.</title>
        <authorList>
            <person name="Yang Y."/>
        </authorList>
    </citation>
    <scope>NUCLEOTIDE SEQUENCE [LARGE SCALE GENOMIC DNA]</scope>
    <source>
        <strain evidence="1 2">YY2X</strain>
    </source>
</reference>
<organism evidence="1 2">
    <name type="scientific">Ochrobactrum chromiisoli</name>
    <dbReference type="NCBI Taxonomy" id="2993941"/>
    <lineage>
        <taxon>Bacteria</taxon>
        <taxon>Pseudomonadati</taxon>
        <taxon>Pseudomonadota</taxon>
        <taxon>Alphaproteobacteria</taxon>
        <taxon>Hyphomicrobiales</taxon>
        <taxon>Brucellaceae</taxon>
        <taxon>Brucella/Ochrobactrum group</taxon>
        <taxon>Ochrobactrum</taxon>
    </lineage>
</organism>
<name>A0ABT3QUH7_9HYPH</name>
<proteinExistence type="predicted"/>
<dbReference type="Proteomes" id="UP001301216">
    <property type="component" value="Unassembled WGS sequence"/>
</dbReference>
<dbReference type="InterPro" id="IPR025267">
    <property type="entry name" value="ORF017-like"/>
</dbReference>
<dbReference type="Pfam" id="PF13252">
    <property type="entry name" value="Phage_capsid_3"/>
    <property type="match status" value="1"/>
</dbReference>
<sequence>MATTTIASNNALTVKLWAKKLAQEVSKATPIAPLMSTGTNSIIQLKDETQKGKGDKVTFGLRTQLIGDGVSEGTMLEGNEEALSTYNDAIMINELAHAVRVRNEQTIDAQRVLFDMREEANAGLVDWYADRMSLMFFLHVCGYTAPSIGFEGRTVTLGGVHTGFNAVTAPTRQIFAGTATAEAGTGALTSADTFKLELIDKAVERAKLANPKIRPVRIDGGNHYVMYLHPTQVTSMRTNTSTGQWLDIQKAAEKRGSDNPIFSGALGVYNNVILRESEHVTTGVAGTTTQTEVPTVRRAVLLGAQSAVAAFGMKNTPEKFKRIEETFDYQRELGVSAQTILGMKKTVFNNNNSDFGVIVVSTYAAPA</sequence>